<evidence type="ECO:0000313" key="1">
    <source>
        <dbReference type="EMBL" id="TFK76361.1"/>
    </source>
</evidence>
<name>A0ACD3BEI7_9AGAR</name>
<sequence length="299" mass="33495">MRMLTSAAESSTPQIPRPSASLVVVNDHNEILLVHRNPKARFFAGVHVFPGGNYDSEQDDSFGITAIRETFEESGILLATSTTGVMPPDSVLEVARRAIHSRKMTFKSFLEEHKLKPNVDSLLPFTEWITPPNAPRRFHTKFFVTFLSDTATSKFSSGTKEAQIPTPDGGQEVISARYISPRAALKEFDEKKITFMPPQFYILTTLSEIMEQTSHRDLIQTLSRGPFGRMVINPRRLFSEKEDGHTILTYEGDESRGGPKGRLHRASVKVGKGGITEQITLLRNFDILTEVEIPAHSRL</sequence>
<reference evidence="1 2" key="1">
    <citation type="journal article" date="2019" name="Nat. Ecol. Evol.">
        <title>Megaphylogeny resolves global patterns of mushroom evolution.</title>
        <authorList>
            <person name="Varga T."/>
            <person name="Krizsan K."/>
            <person name="Foldi C."/>
            <person name="Dima B."/>
            <person name="Sanchez-Garcia M."/>
            <person name="Sanchez-Ramirez S."/>
            <person name="Szollosi G.J."/>
            <person name="Szarkandi J.G."/>
            <person name="Papp V."/>
            <person name="Albert L."/>
            <person name="Andreopoulos W."/>
            <person name="Angelini C."/>
            <person name="Antonin V."/>
            <person name="Barry K.W."/>
            <person name="Bougher N.L."/>
            <person name="Buchanan P."/>
            <person name="Buyck B."/>
            <person name="Bense V."/>
            <person name="Catcheside P."/>
            <person name="Chovatia M."/>
            <person name="Cooper J."/>
            <person name="Damon W."/>
            <person name="Desjardin D."/>
            <person name="Finy P."/>
            <person name="Geml J."/>
            <person name="Haridas S."/>
            <person name="Hughes K."/>
            <person name="Justo A."/>
            <person name="Karasinski D."/>
            <person name="Kautmanova I."/>
            <person name="Kiss B."/>
            <person name="Kocsube S."/>
            <person name="Kotiranta H."/>
            <person name="LaButti K.M."/>
            <person name="Lechner B.E."/>
            <person name="Liimatainen K."/>
            <person name="Lipzen A."/>
            <person name="Lukacs Z."/>
            <person name="Mihaltcheva S."/>
            <person name="Morgado L.N."/>
            <person name="Niskanen T."/>
            <person name="Noordeloos M.E."/>
            <person name="Ohm R.A."/>
            <person name="Ortiz-Santana B."/>
            <person name="Ovrebo C."/>
            <person name="Racz N."/>
            <person name="Riley R."/>
            <person name="Savchenko A."/>
            <person name="Shiryaev A."/>
            <person name="Soop K."/>
            <person name="Spirin V."/>
            <person name="Szebenyi C."/>
            <person name="Tomsovsky M."/>
            <person name="Tulloss R.E."/>
            <person name="Uehling J."/>
            <person name="Grigoriev I.V."/>
            <person name="Vagvolgyi C."/>
            <person name="Papp T."/>
            <person name="Martin F.M."/>
            <person name="Miettinen O."/>
            <person name="Hibbett D.S."/>
            <person name="Nagy L.G."/>
        </authorList>
    </citation>
    <scope>NUCLEOTIDE SEQUENCE [LARGE SCALE GENOMIC DNA]</scope>
    <source>
        <strain evidence="1 2">NL-1719</strain>
    </source>
</reference>
<gene>
    <name evidence="1" type="ORF">BDN72DRAFT_867345</name>
</gene>
<evidence type="ECO:0000313" key="2">
    <source>
        <dbReference type="Proteomes" id="UP000308600"/>
    </source>
</evidence>
<accession>A0ACD3BEI7</accession>
<dbReference type="EMBL" id="ML208260">
    <property type="protein sequence ID" value="TFK76361.1"/>
    <property type="molecule type" value="Genomic_DNA"/>
</dbReference>
<dbReference type="Proteomes" id="UP000308600">
    <property type="component" value="Unassembled WGS sequence"/>
</dbReference>
<protein>
    <submittedName>
        <fullName evidence="1">Uncharacterized protein</fullName>
    </submittedName>
</protein>
<organism evidence="1 2">
    <name type="scientific">Pluteus cervinus</name>
    <dbReference type="NCBI Taxonomy" id="181527"/>
    <lineage>
        <taxon>Eukaryota</taxon>
        <taxon>Fungi</taxon>
        <taxon>Dikarya</taxon>
        <taxon>Basidiomycota</taxon>
        <taxon>Agaricomycotina</taxon>
        <taxon>Agaricomycetes</taxon>
        <taxon>Agaricomycetidae</taxon>
        <taxon>Agaricales</taxon>
        <taxon>Pluteineae</taxon>
        <taxon>Pluteaceae</taxon>
        <taxon>Pluteus</taxon>
    </lineage>
</organism>
<proteinExistence type="predicted"/>
<keyword evidence="2" id="KW-1185">Reference proteome</keyword>